<feature type="domain" description="Glycoside hydrolase family 20 catalytic" evidence="9">
    <location>
        <begin position="566"/>
        <end position="627"/>
    </location>
</feature>
<dbReference type="PANTHER" id="PTHR22600">
    <property type="entry name" value="BETA-HEXOSAMINIDASE"/>
    <property type="match status" value="1"/>
</dbReference>
<dbReference type="Pfam" id="PF00728">
    <property type="entry name" value="Glyco_hydro_20"/>
    <property type="match status" value="2"/>
</dbReference>
<dbReference type="Pfam" id="PF14845">
    <property type="entry name" value="Glycohydro_20b2"/>
    <property type="match status" value="1"/>
</dbReference>
<dbReference type="PRINTS" id="PR00738">
    <property type="entry name" value="GLHYDRLASE20"/>
</dbReference>
<evidence type="ECO:0000259" key="10">
    <source>
        <dbReference type="Pfam" id="PF14845"/>
    </source>
</evidence>
<dbReference type="InterPro" id="IPR029019">
    <property type="entry name" value="HEX_eukaryotic_N"/>
</dbReference>
<reference evidence="11" key="1">
    <citation type="submission" date="2021-12" db="EMBL/GenBank/DDBJ databases">
        <authorList>
            <person name="King R."/>
        </authorList>
    </citation>
    <scope>NUCLEOTIDE SEQUENCE</scope>
</reference>
<dbReference type="GO" id="GO:0005975">
    <property type="term" value="P:carbohydrate metabolic process"/>
    <property type="evidence" value="ECO:0007669"/>
    <property type="project" value="InterPro"/>
</dbReference>
<comment type="catalytic activity">
    <reaction evidence="1">
        <text>Hydrolysis of terminal non-reducing N-acetyl-D-hexosamine residues in N-acetyl-beta-D-hexosaminides.</text>
        <dbReference type="EC" id="3.2.1.52"/>
    </reaction>
</comment>
<dbReference type="EC" id="3.2.1.52" evidence="3"/>
<name>A0A9N9R5N0_9NEOP</name>
<keyword evidence="8" id="KW-0732">Signal</keyword>
<evidence type="ECO:0000259" key="9">
    <source>
        <dbReference type="Pfam" id="PF00728"/>
    </source>
</evidence>
<dbReference type="InterPro" id="IPR017853">
    <property type="entry name" value="GH"/>
</dbReference>
<feature type="signal peptide" evidence="8">
    <location>
        <begin position="1"/>
        <end position="20"/>
    </location>
</feature>
<evidence type="ECO:0000256" key="6">
    <source>
        <dbReference type="ARBA" id="ARBA00023295"/>
    </source>
</evidence>
<reference evidence="11" key="2">
    <citation type="submission" date="2022-10" db="EMBL/GenBank/DDBJ databases">
        <authorList>
            <consortium name="ENA_rothamsted_submissions"/>
            <consortium name="culmorum"/>
            <person name="King R."/>
        </authorList>
    </citation>
    <scope>NUCLEOTIDE SEQUENCE</scope>
</reference>
<feature type="compositionally biased region" description="Polar residues" evidence="7">
    <location>
        <begin position="77"/>
        <end position="88"/>
    </location>
</feature>
<keyword evidence="4" id="KW-0378">Hydrolase</keyword>
<evidence type="ECO:0000256" key="8">
    <source>
        <dbReference type="SAM" id="SignalP"/>
    </source>
</evidence>
<dbReference type="AlphaFoldDB" id="A0A9N9R5N0"/>
<dbReference type="Gene3D" id="3.30.379.10">
    <property type="entry name" value="Chitobiase/beta-hexosaminidase domain 2-like"/>
    <property type="match status" value="1"/>
</dbReference>
<dbReference type="GO" id="GO:0030203">
    <property type="term" value="P:glycosaminoglycan metabolic process"/>
    <property type="evidence" value="ECO:0007669"/>
    <property type="project" value="TreeGrafter"/>
</dbReference>
<dbReference type="SUPFAM" id="SSF51445">
    <property type="entry name" value="(Trans)glycosidases"/>
    <property type="match status" value="1"/>
</dbReference>
<comment type="similarity">
    <text evidence="2">Belongs to the glycosyl hydrolase 20 family.</text>
</comment>
<dbReference type="Proteomes" id="UP001153714">
    <property type="component" value="Chromosome 20"/>
</dbReference>
<evidence type="ECO:0000256" key="4">
    <source>
        <dbReference type="ARBA" id="ARBA00022801"/>
    </source>
</evidence>
<feature type="chain" id="PRO_5040507076" description="beta-N-acetylhexosaminidase" evidence="8">
    <location>
        <begin position="21"/>
        <end position="646"/>
    </location>
</feature>
<dbReference type="SUPFAM" id="SSF55545">
    <property type="entry name" value="beta-N-acetylhexosaminidase-like domain"/>
    <property type="match status" value="1"/>
</dbReference>
<sequence>MYIVHTILLFHCCINSKTGAVDNDICSKMEKWEQEVILRFCEKLSEMETTINNVDLSIKEAFDQYNNLLSERDKNSNKVVSMPSTAPKSESVETPDMATGNSTKSPALKFKSSVTVLPSYVTDSSSYSKSDVSFVEDVYVADNKVALNVQGDGKNVTQLRSTESSPQLWPYPIGYTHFSKKLVALATNKLEYKFQSIPSESVHRYLAEAFKLFIGDLIKLEKSDVNEHNETDLTVKKMNIVIDVENDPDPRLRHDTDESYTVKVESLPNQQVYIKVTSPSFAGVRHGLETLSQMILLDQFTGYLITLSNSLVKDAPTYKYRGLMLDTARNYIPVGDIMRTVDAMSTVKLNTFHWRISDATSFPLFLPEVPQLFEYGAYDRSMIYTKQNIVSVVRRAGVRGIRVLIEVAVPGPVGRAWEWSADRTCPKKTDNVSCDNVLCLRLRMKKSIFDVLETIYRQIIDLTKVDDVFHLSDGLFSLTNCYNLIDDREGFLEKAIVRLRSANNGVIPKLPIVWYSTHLIKDSDGMAWYRRGVQVNKLIPDPGNQYLGNFRVIHSSRWDLSCQMQKSRCTKYRTWQEMYSWKSWKNVEVFSIEGGEAMLWTDLVDSGNLDYHLWPRLCAVAERLWSDATANASANAYTYARLDAHR</sequence>
<protein>
    <recommendedName>
        <fullName evidence="3">beta-N-acetylhexosaminidase</fullName>
        <ecNumber evidence="3">3.2.1.52</ecNumber>
    </recommendedName>
</protein>
<dbReference type="InterPro" id="IPR025705">
    <property type="entry name" value="Beta_hexosaminidase_sua/sub"/>
</dbReference>
<keyword evidence="6" id="KW-0326">Glycosidase</keyword>
<gene>
    <name evidence="11" type="ORF">DIATSA_LOCUS7701</name>
</gene>
<keyword evidence="12" id="KW-1185">Reference proteome</keyword>
<proteinExistence type="inferred from homology"/>
<keyword evidence="5" id="KW-0325">Glycoprotein</keyword>
<feature type="domain" description="Beta-hexosaminidase eukaryotic type N-terminal" evidence="10">
    <location>
        <begin position="168"/>
        <end position="294"/>
    </location>
</feature>
<evidence type="ECO:0000256" key="5">
    <source>
        <dbReference type="ARBA" id="ARBA00023180"/>
    </source>
</evidence>
<dbReference type="InterPro" id="IPR015883">
    <property type="entry name" value="Glyco_hydro_20_cat"/>
</dbReference>
<evidence type="ECO:0000313" key="12">
    <source>
        <dbReference type="Proteomes" id="UP001153714"/>
    </source>
</evidence>
<dbReference type="OrthoDB" id="428480at2759"/>
<organism evidence="11 12">
    <name type="scientific">Diatraea saccharalis</name>
    <name type="common">sugarcane borer</name>
    <dbReference type="NCBI Taxonomy" id="40085"/>
    <lineage>
        <taxon>Eukaryota</taxon>
        <taxon>Metazoa</taxon>
        <taxon>Ecdysozoa</taxon>
        <taxon>Arthropoda</taxon>
        <taxon>Hexapoda</taxon>
        <taxon>Insecta</taxon>
        <taxon>Pterygota</taxon>
        <taxon>Neoptera</taxon>
        <taxon>Endopterygota</taxon>
        <taxon>Lepidoptera</taxon>
        <taxon>Glossata</taxon>
        <taxon>Ditrysia</taxon>
        <taxon>Pyraloidea</taxon>
        <taxon>Crambidae</taxon>
        <taxon>Crambinae</taxon>
        <taxon>Diatraea</taxon>
    </lineage>
</organism>
<dbReference type="Gene3D" id="3.20.20.80">
    <property type="entry name" value="Glycosidases"/>
    <property type="match status" value="1"/>
</dbReference>
<dbReference type="GO" id="GO:0016231">
    <property type="term" value="F:beta-N-acetylglucosaminidase activity"/>
    <property type="evidence" value="ECO:0007669"/>
    <property type="project" value="TreeGrafter"/>
</dbReference>
<dbReference type="GO" id="GO:0005886">
    <property type="term" value="C:plasma membrane"/>
    <property type="evidence" value="ECO:0007669"/>
    <property type="project" value="TreeGrafter"/>
</dbReference>
<evidence type="ECO:0000256" key="3">
    <source>
        <dbReference type="ARBA" id="ARBA00012663"/>
    </source>
</evidence>
<dbReference type="InterPro" id="IPR029018">
    <property type="entry name" value="Hex-like_dom2"/>
</dbReference>
<evidence type="ECO:0000313" key="11">
    <source>
        <dbReference type="EMBL" id="CAG9790009.1"/>
    </source>
</evidence>
<evidence type="ECO:0000256" key="2">
    <source>
        <dbReference type="ARBA" id="ARBA00006285"/>
    </source>
</evidence>
<accession>A0A9N9R5N0</accession>
<dbReference type="PANTHER" id="PTHR22600:SF3">
    <property type="entry name" value="BETA-HEXOSAMINIDASE FDL-RELATED"/>
    <property type="match status" value="1"/>
</dbReference>
<evidence type="ECO:0000256" key="1">
    <source>
        <dbReference type="ARBA" id="ARBA00001231"/>
    </source>
</evidence>
<dbReference type="EMBL" id="OU893351">
    <property type="protein sequence ID" value="CAG9790009.1"/>
    <property type="molecule type" value="Genomic_DNA"/>
</dbReference>
<feature type="domain" description="Glycoside hydrolase family 20 catalytic" evidence="9">
    <location>
        <begin position="318"/>
        <end position="471"/>
    </location>
</feature>
<feature type="region of interest" description="Disordered" evidence="7">
    <location>
        <begin position="76"/>
        <end position="103"/>
    </location>
</feature>
<evidence type="ECO:0000256" key="7">
    <source>
        <dbReference type="SAM" id="MobiDB-lite"/>
    </source>
</evidence>